<dbReference type="InterPro" id="IPR045274">
    <property type="entry name" value="WAK-like"/>
</dbReference>
<evidence type="ECO:0000256" key="1">
    <source>
        <dbReference type="ARBA" id="ARBA00004479"/>
    </source>
</evidence>
<dbReference type="OrthoDB" id="4062651at2759"/>
<evidence type="ECO:0000256" key="11">
    <source>
        <dbReference type="ARBA" id="ARBA00022840"/>
    </source>
</evidence>
<dbReference type="Gene3D" id="1.10.510.10">
    <property type="entry name" value="Transferase(Phosphotransferase) domain 1"/>
    <property type="match status" value="1"/>
</dbReference>
<keyword evidence="5" id="KW-0808">Transferase</keyword>
<feature type="domain" description="Protein kinase" evidence="23">
    <location>
        <begin position="409"/>
        <end position="694"/>
    </location>
</feature>
<dbReference type="InterPro" id="IPR025287">
    <property type="entry name" value="WAK_GUB"/>
</dbReference>
<evidence type="ECO:0000256" key="6">
    <source>
        <dbReference type="ARBA" id="ARBA00022692"/>
    </source>
</evidence>
<dbReference type="FunFam" id="1.10.510.10:FF:000084">
    <property type="entry name" value="Wall-associated receptor kinase 2"/>
    <property type="match status" value="1"/>
</dbReference>
<evidence type="ECO:0000259" key="23">
    <source>
        <dbReference type="PROSITE" id="PS50011"/>
    </source>
</evidence>
<keyword evidence="11 20" id="KW-0067">ATP-binding</keyword>
<evidence type="ECO:0008006" key="27">
    <source>
        <dbReference type="Google" id="ProtNLM"/>
    </source>
</evidence>
<evidence type="ECO:0000259" key="24">
    <source>
        <dbReference type="PROSITE" id="PS50026"/>
    </source>
</evidence>
<keyword evidence="3 19" id="KW-0245">EGF-like domain</keyword>
<keyword evidence="14" id="KW-1015">Disulfide bond</keyword>
<keyword evidence="12 21" id="KW-1133">Transmembrane helix</keyword>
<dbReference type="InterPro" id="IPR049883">
    <property type="entry name" value="NOTCH1_EGF-like"/>
</dbReference>
<keyword evidence="8" id="KW-0677">Repeat</keyword>
<evidence type="ECO:0000256" key="22">
    <source>
        <dbReference type="SAM" id="SignalP"/>
    </source>
</evidence>
<feature type="chain" id="PRO_5013113983" description="Protein kinase domain-containing protein" evidence="22">
    <location>
        <begin position="23"/>
        <end position="744"/>
    </location>
</feature>
<evidence type="ECO:0000256" key="12">
    <source>
        <dbReference type="ARBA" id="ARBA00022989"/>
    </source>
</evidence>
<comment type="function">
    <text evidence="18">Serine/threonine-protein kinase that may function as a signaling receptor of extracellular matrix component. Binding to pectin may have significance in the control of cell expansion, morphogenesis and development.</text>
</comment>
<evidence type="ECO:0000256" key="5">
    <source>
        <dbReference type="ARBA" id="ARBA00022679"/>
    </source>
</evidence>
<dbReference type="PROSITE" id="PS00108">
    <property type="entry name" value="PROTEIN_KINASE_ST"/>
    <property type="match status" value="1"/>
</dbReference>
<evidence type="ECO:0000256" key="14">
    <source>
        <dbReference type="ARBA" id="ARBA00023157"/>
    </source>
</evidence>
<comment type="catalytic activity">
    <reaction evidence="17">
        <text>L-threonyl-[protein] + ATP = O-phospho-L-threonyl-[protein] + ADP + H(+)</text>
        <dbReference type="Rhea" id="RHEA:46608"/>
        <dbReference type="Rhea" id="RHEA-COMP:11060"/>
        <dbReference type="Rhea" id="RHEA-COMP:11605"/>
        <dbReference type="ChEBI" id="CHEBI:15378"/>
        <dbReference type="ChEBI" id="CHEBI:30013"/>
        <dbReference type="ChEBI" id="CHEBI:30616"/>
        <dbReference type="ChEBI" id="CHEBI:61977"/>
        <dbReference type="ChEBI" id="CHEBI:456216"/>
    </reaction>
</comment>
<dbReference type="GO" id="GO:0004674">
    <property type="term" value="F:protein serine/threonine kinase activity"/>
    <property type="evidence" value="ECO:0007669"/>
    <property type="project" value="UniProtKB-KW"/>
</dbReference>
<dbReference type="Pfam" id="PF13947">
    <property type="entry name" value="GUB_WAK_bind"/>
    <property type="match status" value="1"/>
</dbReference>
<dbReference type="STRING" id="93759.A0A1R3I005"/>
<evidence type="ECO:0000256" key="3">
    <source>
        <dbReference type="ARBA" id="ARBA00022536"/>
    </source>
</evidence>
<evidence type="ECO:0000256" key="10">
    <source>
        <dbReference type="ARBA" id="ARBA00022777"/>
    </source>
</evidence>
<dbReference type="GO" id="GO:0005524">
    <property type="term" value="F:ATP binding"/>
    <property type="evidence" value="ECO:0007669"/>
    <property type="project" value="UniProtKB-UniRule"/>
</dbReference>
<dbReference type="SMART" id="SM00181">
    <property type="entry name" value="EGF"/>
    <property type="match status" value="2"/>
</dbReference>
<evidence type="ECO:0000256" key="9">
    <source>
        <dbReference type="ARBA" id="ARBA00022741"/>
    </source>
</evidence>
<keyword evidence="6 21" id="KW-0812">Transmembrane</keyword>
<evidence type="ECO:0000313" key="25">
    <source>
        <dbReference type="EMBL" id="OMO75922.1"/>
    </source>
</evidence>
<dbReference type="GO" id="GO:0030247">
    <property type="term" value="F:polysaccharide binding"/>
    <property type="evidence" value="ECO:0007669"/>
    <property type="project" value="InterPro"/>
</dbReference>
<comment type="catalytic activity">
    <reaction evidence="16">
        <text>L-seryl-[protein] + ATP = O-phospho-L-seryl-[protein] + ADP + H(+)</text>
        <dbReference type="Rhea" id="RHEA:17989"/>
        <dbReference type="Rhea" id="RHEA-COMP:9863"/>
        <dbReference type="Rhea" id="RHEA-COMP:11604"/>
        <dbReference type="ChEBI" id="CHEBI:15378"/>
        <dbReference type="ChEBI" id="CHEBI:29999"/>
        <dbReference type="ChEBI" id="CHEBI:30616"/>
        <dbReference type="ChEBI" id="CHEBI:83421"/>
        <dbReference type="ChEBI" id="CHEBI:456216"/>
    </reaction>
</comment>
<dbReference type="SMART" id="SM00220">
    <property type="entry name" value="S_TKc"/>
    <property type="match status" value="1"/>
</dbReference>
<feature type="domain" description="EGF-like" evidence="24">
    <location>
        <begin position="287"/>
        <end position="331"/>
    </location>
</feature>
<dbReference type="PROSITE" id="PS50011">
    <property type="entry name" value="PROTEIN_KINASE_DOM"/>
    <property type="match status" value="1"/>
</dbReference>
<evidence type="ECO:0000256" key="15">
    <source>
        <dbReference type="ARBA" id="ARBA00023180"/>
    </source>
</evidence>
<evidence type="ECO:0000256" key="13">
    <source>
        <dbReference type="ARBA" id="ARBA00023136"/>
    </source>
</evidence>
<keyword evidence="26" id="KW-1185">Reference proteome</keyword>
<dbReference type="Gene3D" id="2.10.25.10">
    <property type="entry name" value="Laminin"/>
    <property type="match status" value="2"/>
</dbReference>
<evidence type="ECO:0000256" key="4">
    <source>
        <dbReference type="ARBA" id="ARBA00022553"/>
    </source>
</evidence>
<comment type="subcellular location">
    <subcellularLocation>
        <location evidence="1">Membrane</location>
        <topology evidence="1">Single-pass type I membrane protein</topology>
    </subcellularLocation>
</comment>
<keyword evidence="2" id="KW-0723">Serine/threonine-protein kinase</keyword>
<comment type="caution">
    <text evidence="19">Lacks conserved residue(s) required for the propagation of feature annotation.</text>
</comment>
<sequence>MAGLLERLSLLWLLAAIAIVASQPWPGCPDKCGNVTISYPFGIEDGCYLNTNFGILCDKSSEPHTPYLMNTNIPVTNMSPQQGQLEILQFVAKDCYKNGLREEWSRPWLWVPTMFNISSTKNKFTAVGCDTQATVTGNRESRPTFTGCMSYCYRPSDLVNGSCSGIGCCQVPIPGGIKNISLSISSYYNYSYLEDLMNPCSYAFVAEESKFNFSLQSFDDLRNIDRLPIVLDWAIGNQSCEIISKNKHDYACKENSTCHTYGSGYRCECKEGYKGNPYLQNQNGCQDVNECKDGSHKCKYRKHCTNTMGNYTCSCPKGYEGDGRTDGSGCQLKVIEFSIGMGVSTLVVLVGVSWLFFIYNKRKLLKMEMKFFEQNGGKMLQNELNQRQISSETALIFTAEQLKEATNNYNESRILGKGGFGTVYKGILKNGREVAIKKPKTFDQSQVKTFIYEFIFLSQISHENVVKLLGCCLEREVPLLVYEFVANGTLSDHIHGKNRASTLSWGVRLRVAAETANALACLHSATPPIIHRDVKPENILLDDNYTAKVSDFGASRLVPVDQTQSSTMIQGTFGYLDPEYFHTGQFTEKSDVYSFGVVLVELLTGKRAIASNRPEKERSLVNVFLSSLKDDDNQYRLFQILDDQVAKEGPIELIKEVAEIGKRCLRVNGEERPDMEQVAMELKELSMMGNHPWVGVQVNLEETEHLLRRPSISPSSISDNATASTTYGNSSIVKQEAFEISDGR</sequence>
<dbReference type="SUPFAM" id="SSF56112">
    <property type="entry name" value="Protein kinase-like (PK-like)"/>
    <property type="match status" value="1"/>
</dbReference>
<evidence type="ECO:0000256" key="21">
    <source>
        <dbReference type="SAM" id="Phobius"/>
    </source>
</evidence>
<dbReference type="Gene3D" id="3.30.200.20">
    <property type="entry name" value="Phosphorylase Kinase, domain 1"/>
    <property type="match status" value="1"/>
</dbReference>
<dbReference type="InterPro" id="IPR017441">
    <property type="entry name" value="Protein_kinase_ATP_BS"/>
</dbReference>
<dbReference type="Pfam" id="PF07645">
    <property type="entry name" value="EGF_CA"/>
    <property type="match status" value="1"/>
</dbReference>
<evidence type="ECO:0000256" key="7">
    <source>
        <dbReference type="ARBA" id="ARBA00022729"/>
    </source>
</evidence>
<dbReference type="EMBL" id="AWUE01019131">
    <property type="protein sequence ID" value="OMO75922.1"/>
    <property type="molecule type" value="Genomic_DNA"/>
</dbReference>
<accession>A0A1R3I005</accession>
<dbReference type="Pfam" id="PF07714">
    <property type="entry name" value="PK_Tyr_Ser-Thr"/>
    <property type="match status" value="1"/>
</dbReference>
<evidence type="ECO:0000256" key="2">
    <source>
        <dbReference type="ARBA" id="ARBA00022527"/>
    </source>
</evidence>
<dbReference type="Proteomes" id="UP000187203">
    <property type="component" value="Unassembled WGS sequence"/>
</dbReference>
<feature type="binding site" evidence="20">
    <location>
        <position position="438"/>
    </location>
    <ligand>
        <name>ATP</name>
        <dbReference type="ChEBI" id="CHEBI:30616"/>
    </ligand>
</feature>
<dbReference type="InterPro" id="IPR000719">
    <property type="entry name" value="Prot_kinase_dom"/>
</dbReference>
<dbReference type="GO" id="GO:0007166">
    <property type="term" value="P:cell surface receptor signaling pathway"/>
    <property type="evidence" value="ECO:0007669"/>
    <property type="project" value="InterPro"/>
</dbReference>
<keyword evidence="15" id="KW-0325">Glycoprotein</keyword>
<dbReference type="PROSITE" id="PS00107">
    <property type="entry name" value="PROTEIN_KINASE_ATP"/>
    <property type="match status" value="1"/>
</dbReference>
<dbReference type="InterPro" id="IPR018097">
    <property type="entry name" value="EGF_Ca-bd_CS"/>
</dbReference>
<dbReference type="AlphaFoldDB" id="A0A1R3I005"/>
<dbReference type="GO" id="GO:0005886">
    <property type="term" value="C:plasma membrane"/>
    <property type="evidence" value="ECO:0007669"/>
    <property type="project" value="TreeGrafter"/>
</dbReference>
<dbReference type="InterPro" id="IPR000742">
    <property type="entry name" value="EGF"/>
</dbReference>
<dbReference type="InterPro" id="IPR008271">
    <property type="entry name" value="Ser/Thr_kinase_AS"/>
</dbReference>
<dbReference type="CDD" id="cd00054">
    <property type="entry name" value="EGF_CA"/>
    <property type="match status" value="1"/>
</dbReference>
<keyword evidence="9 20" id="KW-0547">Nucleotide-binding</keyword>
<feature type="signal peptide" evidence="22">
    <location>
        <begin position="1"/>
        <end position="22"/>
    </location>
</feature>
<keyword evidence="4" id="KW-0597">Phosphoprotein</keyword>
<evidence type="ECO:0000256" key="19">
    <source>
        <dbReference type="PROSITE-ProRule" id="PRU00076"/>
    </source>
</evidence>
<dbReference type="PANTHER" id="PTHR27005:SF468">
    <property type="entry name" value="OS01G0310500 PROTEIN"/>
    <property type="match status" value="1"/>
</dbReference>
<feature type="transmembrane region" description="Helical" evidence="21">
    <location>
        <begin position="337"/>
        <end position="359"/>
    </location>
</feature>
<keyword evidence="7 22" id="KW-0732">Signal</keyword>
<dbReference type="FunFam" id="2.10.25.10:FF:000038">
    <property type="entry name" value="Fibrillin 2"/>
    <property type="match status" value="1"/>
</dbReference>
<evidence type="ECO:0000256" key="20">
    <source>
        <dbReference type="PROSITE-ProRule" id="PRU10141"/>
    </source>
</evidence>
<evidence type="ECO:0000256" key="17">
    <source>
        <dbReference type="ARBA" id="ARBA00047951"/>
    </source>
</evidence>
<protein>
    <recommendedName>
        <fullName evidence="27">Protein kinase domain-containing protein</fullName>
    </recommendedName>
</protein>
<dbReference type="SMART" id="SM00179">
    <property type="entry name" value="EGF_CA"/>
    <property type="match status" value="1"/>
</dbReference>
<evidence type="ECO:0000256" key="16">
    <source>
        <dbReference type="ARBA" id="ARBA00047558"/>
    </source>
</evidence>
<organism evidence="25 26">
    <name type="scientific">Corchorus olitorius</name>
    <dbReference type="NCBI Taxonomy" id="93759"/>
    <lineage>
        <taxon>Eukaryota</taxon>
        <taxon>Viridiplantae</taxon>
        <taxon>Streptophyta</taxon>
        <taxon>Embryophyta</taxon>
        <taxon>Tracheophyta</taxon>
        <taxon>Spermatophyta</taxon>
        <taxon>Magnoliopsida</taxon>
        <taxon>eudicotyledons</taxon>
        <taxon>Gunneridae</taxon>
        <taxon>Pentapetalae</taxon>
        <taxon>rosids</taxon>
        <taxon>malvids</taxon>
        <taxon>Malvales</taxon>
        <taxon>Malvaceae</taxon>
        <taxon>Grewioideae</taxon>
        <taxon>Apeibeae</taxon>
        <taxon>Corchorus</taxon>
    </lineage>
</organism>
<name>A0A1R3I005_9ROSI</name>
<dbReference type="PANTHER" id="PTHR27005">
    <property type="entry name" value="WALL-ASSOCIATED RECEPTOR KINASE-LIKE 21"/>
    <property type="match status" value="1"/>
</dbReference>
<dbReference type="InterPro" id="IPR011009">
    <property type="entry name" value="Kinase-like_dom_sf"/>
</dbReference>
<dbReference type="PROSITE" id="PS00010">
    <property type="entry name" value="ASX_HYDROXYL"/>
    <property type="match status" value="1"/>
</dbReference>
<proteinExistence type="predicted"/>
<evidence type="ECO:0000256" key="8">
    <source>
        <dbReference type="ARBA" id="ARBA00022737"/>
    </source>
</evidence>
<keyword evidence="13 21" id="KW-0472">Membrane</keyword>
<comment type="caution">
    <text evidence="25">The sequence shown here is derived from an EMBL/GenBank/DDBJ whole genome shotgun (WGS) entry which is preliminary data.</text>
</comment>
<dbReference type="SUPFAM" id="SSF57196">
    <property type="entry name" value="EGF/Laminin"/>
    <property type="match status" value="1"/>
</dbReference>
<gene>
    <name evidence="25" type="ORF">COLO4_25790</name>
</gene>
<dbReference type="PROSITE" id="PS01187">
    <property type="entry name" value="EGF_CA"/>
    <property type="match status" value="1"/>
</dbReference>
<dbReference type="InterPro" id="IPR000152">
    <property type="entry name" value="EGF-type_Asp/Asn_hydroxyl_site"/>
</dbReference>
<dbReference type="PROSITE" id="PS50026">
    <property type="entry name" value="EGF_3"/>
    <property type="match status" value="1"/>
</dbReference>
<evidence type="ECO:0000313" key="26">
    <source>
        <dbReference type="Proteomes" id="UP000187203"/>
    </source>
</evidence>
<dbReference type="GO" id="GO:0005509">
    <property type="term" value="F:calcium ion binding"/>
    <property type="evidence" value="ECO:0007669"/>
    <property type="project" value="InterPro"/>
</dbReference>
<dbReference type="CDD" id="cd00053">
    <property type="entry name" value="EGF"/>
    <property type="match status" value="1"/>
</dbReference>
<keyword evidence="10" id="KW-0418">Kinase</keyword>
<reference evidence="26" key="1">
    <citation type="submission" date="2013-09" db="EMBL/GenBank/DDBJ databases">
        <title>Corchorus olitorius genome sequencing.</title>
        <authorList>
            <person name="Alam M."/>
            <person name="Haque M.S."/>
            <person name="Islam M.S."/>
            <person name="Emdad E.M."/>
            <person name="Islam M.M."/>
            <person name="Ahmed B."/>
            <person name="Halim A."/>
            <person name="Hossen Q.M.M."/>
            <person name="Hossain M.Z."/>
            <person name="Ahmed R."/>
            <person name="Khan M.M."/>
            <person name="Islam R."/>
            <person name="Rashid M.M."/>
            <person name="Khan S.A."/>
            <person name="Rahman M.S."/>
            <person name="Alam M."/>
            <person name="Yahiya A.S."/>
            <person name="Khan M.S."/>
            <person name="Azam M.S."/>
            <person name="Haque T."/>
            <person name="Lashkar M.Z.H."/>
            <person name="Akhand A.I."/>
            <person name="Morshed G."/>
            <person name="Roy S."/>
            <person name="Uddin K.S."/>
            <person name="Rabeya T."/>
            <person name="Hossain A.S."/>
            <person name="Chowdhury A."/>
            <person name="Snigdha A.R."/>
            <person name="Mortoza M.S."/>
            <person name="Matin S.A."/>
            <person name="Hoque S.M.E."/>
            <person name="Islam M.K."/>
            <person name="Roy D.K."/>
            <person name="Haider R."/>
            <person name="Moosa M.M."/>
            <person name="Elias S.M."/>
            <person name="Hasan A.M."/>
            <person name="Jahan S."/>
            <person name="Shafiuddin M."/>
            <person name="Mahmood N."/>
            <person name="Shommy N.S."/>
        </authorList>
    </citation>
    <scope>NUCLEOTIDE SEQUENCE [LARGE SCALE GENOMIC DNA]</scope>
    <source>
        <strain evidence="26">cv. O-4</strain>
    </source>
</reference>
<dbReference type="CDD" id="cd14066">
    <property type="entry name" value="STKc_IRAK"/>
    <property type="match status" value="1"/>
</dbReference>
<evidence type="ECO:0000256" key="18">
    <source>
        <dbReference type="ARBA" id="ARBA00058961"/>
    </source>
</evidence>
<dbReference type="InterPro" id="IPR001245">
    <property type="entry name" value="Ser-Thr/Tyr_kinase_cat_dom"/>
</dbReference>
<dbReference type="InterPro" id="IPR001881">
    <property type="entry name" value="EGF-like_Ca-bd_dom"/>
</dbReference>
<dbReference type="FunFam" id="3.30.200.20:FF:000043">
    <property type="entry name" value="Wall-associated receptor kinase 2"/>
    <property type="match status" value="1"/>
</dbReference>